<dbReference type="AlphaFoldDB" id="A0A9I9E2V4"/>
<proteinExistence type="predicted"/>
<dbReference type="Gramene" id="MELO3C027839.2.1">
    <property type="protein sequence ID" value="MELO3C027839.2.1"/>
    <property type="gene ID" value="MELO3C027839.2"/>
</dbReference>
<evidence type="ECO:0000313" key="1">
    <source>
        <dbReference type="EnsemblPlants" id="MELO3C027839.2.1"/>
    </source>
</evidence>
<sequence length="70" mass="8123">MTPLAYYNVEDKDIYQLLQISNLSYKRYGNGTVVVNMERGWWDLIFHKIRVVDDGLISFSPSTITSSYSL</sequence>
<reference evidence="1" key="1">
    <citation type="submission" date="2023-03" db="UniProtKB">
        <authorList>
            <consortium name="EnsemblPlants"/>
        </authorList>
    </citation>
    <scope>IDENTIFICATION</scope>
</reference>
<name>A0A9I9E2V4_CUCME</name>
<organism evidence="1">
    <name type="scientific">Cucumis melo</name>
    <name type="common">Muskmelon</name>
    <dbReference type="NCBI Taxonomy" id="3656"/>
    <lineage>
        <taxon>Eukaryota</taxon>
        <taxon>Viridiplantae</taxon>
        <taxon>Streptophyta</taxon>
        <taxon>Embryophyta</taxon>
        <taxon>Tracheophyta</taxon>
        <taxon>Spermatophyta</taxon>
        <taxon>Magnoliopsida</taxon>
        <taxon>eudicotyledons</taxon>
        <taxon>Gunneridae</taxon>
        <taxon>Pentapetalae</taxon>
        <taxon>rosids</taxon>
        <taxon>fabids</taxon>
        <taxon>Cucurbitales</taxon>
        <taxon>Cucurbitaceae</taxon>
        <taxon>Benincaseae</taxon>
        <taxon>Cucumis</taxon>
    </lineage>
</organism>
<protein>
    <submittedName>
        <fullName evidence="1">Uncharacterized protein</fullName>
    </submittedName>
</protein>
<accession>A0A9I9E2V4</accession>
<dbReference type="EnsemblPlants" id="MELO3C027839.2.1">
    <property type="protein sequence ID" value="MELO3C027839.2.1"/>
    <property type="gene ID" value="MELO3C027839.2"/>
</dbReference>